<protein>
    <recommendedName>
        <fullName evidence="9">Major facilitator superfamily (MFS) profile domain-containing protein</fullName>
    </recommendedName>
</protein>
<proteinExistence type="predicted"/>
<organism evidence="7 8">
    <name type="scientific">Littorina saxatilis</name>
    <dbReference type="NCBI Taxonomy" id="31220"/>
    <lineage>
        <taxon>Eukaryota</taxon>
        <taxon>Metazoa</taxon>
        <taxon>Spiralia</taxon>
        <taxon>Lophotrochozoa</taxon>
        <taxon>Mollusca</taxon>
        <taxon>Gastropoda</taxon>
        <taxon>Caenogastropoda</taxon>
        <taxon>Littorinimorpha</taxon>
        <taxon>Littorinoidea</taxon>
        <taxon>Littorinidae</taxon>
        <taxon>Littorina</taxon>
    </lineage>
</organism>
<dbReference type="PANTHER" id="PTHR23507:SF1">
    <property type="entry name" value="FI18259P1-RELATED"/>
    <property type="match status" value="1"/>
</dbReference>
<evidence type="ECO:0000256" key="3">
    <source>
        <dbReference type="ARBA" id="ARBA00022989"/>
    </source>
</evidence>
<dbReference type="PANTHER" id="PTHR23507">
    <property type="entry name" value="ZGC:174356"/>
    <property type="match status" value="1"/>
</dbReference>
<dbReference type="SUPFAM" id="SSF103473">
    <property type="entry name" value="MFS general substrate transporter"/>
    <property type="match status" value="1"/>
</dbReference>
<feature type="transmembrane region" description="Helical" evidence="6">
    <location>
        <begin position="297"/>
        <end position="323"/>
    </location>
</feature>
<gene>
    <name evidence="7" type="ORF">V1264_019692</name>
</gene>
<dbReference type="InterPro" id="IPR036259">
    <property type="entry name" value="MFS_trans_sf"/>
</dbReference>
<feature type="transmembrane region" description="Helical" evidence="6">
    <location>
        <begin position="335"/>
        <end position="356"/>
    </location>
</feature>
<comment type="subcellular location">
    <subcellularLocation>
        <location evidence="1">Membrane</location>
        <topology evidence="1">Multi-pass membrane protein</topology>
    </subcellularLocation>
</comment>
<feature type="transmembrane region" description="Helical" evidence="6">
    <location>
        <begin position="523"/>
        <end position="541"/>
    </location>
</feature>
<evidence type="ECO:0000256" key="6">
    <source>
        <dbReference type="SAM" id="Phobius"/>
    </source>
</evidence>
<evidence type="ECO:0008006" key="9">
    <source>
        <dbReference type="Google" id="ProtNLM"/>
    </source>
</evidence>
<evidence type="ECO:0000313" key="7">
    <source>
        <dbReference type="EMBL" id="KAK7105075.1"/>
    </source>
</evidence>
<evidence type="ECO:0000313" key="8">
    <source>
        <dbReference type="Proteomes" id="UP001374579"/>
    </source>
</evidence>
<feature type="transmembrane region" description="Helical" evidence="6">
    <location>
        <begin position="239"/>
        <end position="258"/>
    </location>
</feature>
<feature type="compositionally biased region" description="Polar residues" evidence="5">
    <location>
        <begin position="86"/>
        <end position="125"/>
    </location>
</feature>
<evidence type="ECO:0000256" key="2">
    <source>
        <dbReference type="ARBA" id="ARBA00022692"/>
    </source>
</evidence>
<dbReference type="Proteomes" id="UP001374579">
    <property type="component" value="Unassembled WGS sequence"/>
</dbReference>
<keyword evidence="2 6" id="KW-0812">Transmembrane</keyword>
<keyword evidence="4 6" id="KW-0472">Membrane</keyword>
<evidence type="ECO:0000256" key="4">
    <source>
        <dbReference type="ARBA" id="ARBA00023136"/>
    </source>
</evidence>
<feature type="transmembrane region" description="Helical" evidence="6">
    <location>
        <begin position="585"/>
        <end position="606"/>
    </location>
</feature>
<sequence length="647" mass="70712">MTSPQETSSQPGPAVEQGPLLCEHPSSPTASLESSQASPSHKGTFDTQQTSSTLRQQSSSDSQDESAPCHTLPQNSSIQSHHRESQSQSPHQEIHSQSTHQEIQSQSPHQDIQSQSPHQKTQSQSPHRESQSLSQLNRNSNSNIPVESGNRRHKNAAFVMVGLVFTLTSAAHWTNTSVVNRYTHLNTLRGLVSNSSGHGSDGDLNSSDVDQNLGVLCQPNATSSEQRLLDQAQETTSNFLLFFSLCSQLPAVFTIIVLGAHSDVIGRRLLFALPVVGLLLGNAVTSVVLGLNADPRWFFLGSFAEGVFGGFGAVKLACYTYAVDIAKSGWKKTRALVRVQTTMGVAGIAMHVLIGYCVQTFWLFYPAVASTVPPLVTLLLVVCCLREMVDVDVRTIRTQERSPLWGWVSGVVKRVKQFYVQPNASPNTRFRFRLGVAAFSFLVLPNMARFRLLFMYEVNAPLCWSPLVMGGYRSFSDGCQHALGYVFILALQRFALDETLGILGLLSLVFADVGVAFSDSTRMMFGASALGLAGAMPNPILRSMMSQLVSPHRQGTMFANLAVFESILGLLGQTLYFMYRNTVESMRGAVFLVIASSRVVSILFVIGLKIKSRGQHCQTDVEILIGETTAHTDQPESLNSEKTQRAI</sequence>
<feature type="compositionally biased region" description="Low complexity" evidence="5">
    <location>
        <begin position="46"/>
        <end position="61"/>
    </location>
</feature>
<name>A0AAN9BFY8_9CAEN</name>
<feature type="region of interest" description="Disordered" evidence="5">
    <location>
        <begin position="1"/>
        <end position="149"/>
    </location>
</feature>
<feature type="transmembrane region" description="Helical" evidence="6">
    <location>
        <begin position="561"/>
        <end position="579"/>
    </location>
</feature>
<feature type="transmembrane region" description="Helical" evidence="6">
    <location>
        <begin position="362"/>
        <end position="385"/>
    </location>
</feature>
<feature type="transmembrane region" description="Helical" evidence="6">
    <location>
        <begin position="499"/>
        <end position="517"/>
    </location>
</feature>
<comment type="caution">
    <text evidence="7">The sequence shown here is derived from an EMBL/GenBank/DDBJ whole genome shotgun (WGS) entry which is preliminary data.</text>
</comment>
<dbReference type="AlphaFoldDB" id="A0AAN9BFY8"/>
<feature type="transmembrane region" description="Helical" evidence="6">
    <location>
        <begin position="270"/>
        <end position="291"/>
    </location>
</feature>
<dbReference type="EMBL" id="JBAMIC010000008">
    <property type="protein sequence ID" value="KAK7105075.1"/>
    <property type="molecule type" value="Genomic_DNA"/>
</dbReference>
<reference evidence="7 8" key="1">
    <citation type="submission" date="2024-02" db="EMBL/GenBank/DDBJ databases">
        <title>Chromosome-scale genome assembly of the rough periwinkle Littorina saxatilis.</title>
        <authorList>
            <person name="De Jode A."/>
            <person name="Faria R."/>
            <person name="Formenti G."/>
            <person name="Sims Y."/>
            <person name="Smith T.P."/>
            <person name="Tracey A."/>
            <person name="Wood J.M.D."/>
            <person name="Zagrodzka Z.B."/>
            <person name="Johannesson K."/>
            <person name="Butlin R.K."/>
            <person name="Leder E.H."/>
        </authorList>
    </citation>
    <scope>NUCLEOTIDE SEQUENCE [LARGE SCALE GENOMIC DNA]</scope>
    <source>
        <strain evidence="7">Snail1</strain>
        <tissue evidence="7">Muscle</tissue>
    </source>
</reference>
<accession>A0AAN9BFY8</accession>
<feature type="compositionally biased region" description="Low complexity" evidence="5">
    <location>
        <begin position="131"/>
        <end position="143"/>
    </location>
</feature>
<feature type="compositionally biased region" description="Polar residues" evidence="5">
    <location>
        <begin position="26"/>
        <end position="41"/>
    </location>
</feature>
<evidence type="ECO:0000256" key="1">
    <source>
        <dbReference type="ARBA" id="ARBA00004141"/>
    </source>
</evidence>
<evidence type="ECO:0000256" key="5">
    <source>
        <dbReference type="SAM" id="MobiDB-lite"/>
    </source>
</evidence>
<keyword evidence="3 6" id="KW-1133">Transmembrane helix</keyword>
<dbReference type="GO" id="GO:0022857">
    <property type="term" value="F:transmembrane transporter activity"/>
    <property type="evidence" value="ECO:0007669"/>
    <property type="project" value="TreeGrafter"/>
</dbReference>
<feature type="compositionally biased region" description="Polar residues" evidence="5">
    <location>
        <begin position="1"/>
        <end position="11"/>
    </location>
</feature>
<feature type="transmembrane region" description="Helical" evidence="6">
    <location>
        <begin position="156"/>
        <end position="174"/>
    </location>
</feature>
<keyword evidence="8" id="KW-1185">Reference proteome</keyword>
<dbReference type="Gene3D" id="1.20.1250.20">
    <property type="entry name" value="MFS general substrate transporter like domains"/>
    <property type="match status" value="1"/>
</dbReference>
<dbReference type="GO" id="GO:0016020">
    <property type="term" value="C:membrane"/>
    <property type="evidence" value="ECO:0007669"/>
    <property type="project" value="UniProtKB-SubCell"/>
</dbReference>